<evidence type="ECO:0000313" key="2">
    <source>
        <dbReference type="EMBL" id="OMJ86826.1"/>
    </source>
</evidence>
<dbReference type="SUPFAM" id="SSF51219">
    <property type="entry name" value="TRAP-like"/>
    <property type="match status" value="1"/>
</dbReference>
<gene>
    <name evidence="2" type="ORF">SteCoe_11600</name>
</gene>
<proteinExistence type="predicted"/>
<feature type="compositionally biased region" description="Basic and acidic residues" evidence="1">
    <location>
        <begin position="202"/>
        <end position="214"/>
    </location>
</feature>
<dbReference type="InterPro" id="IPR016031">
    <property type="entry name" value="Trp_RNA-bd_attenuator-like_dom"/>
</dbReference>
<sequence>MSLLGLITRGFKRLANDFKFTAVKCTPLADHVFSIDLAPYQILYVNPDKINYFHPDISLEYTAGKILELNYASNEGSGFVALSGADDLKVFYAEEPFCFVKSAFVFATSEVKIVENEEFLEGRGKGKVVVNASEVIELEEDEKIVVSQKALVGCDINVQRKLVNNLDFVFWKLKGPGKVAIKWVEGEHHDKNIENKQNIPILDKKGDSDTEENKSKPLLTRILDNSDIII</sequence>
<dbReference type="EMBL" id="MPUH01000194">
    <property type="protein sequence ID" value="OMJ86826.1"/>
    <property type="molecule type" value="Genomic_DNA"/>
</dbReference>
<protein>
    <submittedName>
        <fullName evidence="2">Uncharacterized protein</fullName>
    </submittedName>
</protein>
<evidence type="ECO:0000256" key="1">
    <source>
        <dbReference type="SAM" id="MobiDB-lite"/>
    </source>
</evidence>
<accession>A0A1R2CCW1</accession>
<dbReference type="Gene3D" id="3.60.160.10">
    <property type="entry name" value="Mitochondrial biogenesis AIM24"/>
    <property type="match status" value="1"/>
</dbReference>
<dbReference type="InterPro" id="IPR036983">
    <property type="entry name" value="AIM24_sf"/>
</dbReference>
<name>A0A1R2CCW1_9CILI</name>
<organism evidence="2 3">
    <name type="scientific">Stentor coeruleus</name>
    <dbReference type="NCBI Taxonomy" id="5963"/>
    <lineage>
        <taxon>Eukaryota</taxon>
        <taxon>Sar</taxon>
        <taxon>Alveolata</taxon>
        <taxon>Ciliophora</taxon>
        <taxon>Postciliodesmatophora</taxon>
        <taxon>Heterotrichea</taxon>
        <taxon>Heterotrichida</taxon>
        <taxon>Stentoridae</taxon>
        <taxon>Stentor</taxon>
    </lineage>
</organism>
<reference evidence="2 3" key="1">
    <citation type="submission" date="2016-11" db="EMBL/GenBank/DDBJ databases">
        <title>The macronuclear genome of Stentor coeruleus: a giant cell with tiny introns.</title>
        <authorList>
            <person name="Slabodnick M."/>
            <person name="Ruby J.G."/>
            <person name="Reiff S.B."/>
            <person name="Swart E.C."/>
            <person name="Gosai S."/>
            <person name="Prabakaran S."/>
            <person name="Witkowska E."/>
            <person name="Larue G.E."/>
            <person name="Fisher S."/>
            <person name="Freeman R.M."/>
            <person name="Gunawardena J."/>
            <person name="Chu W."/>
            <person name="Stover N.A."/>
            <person name="Gregory B.D."/>
            <person name="Nowacki M."/>
            <person name="Derisi J."/>
            <person name="Roy S.W."/>
            <person name="Marshall W.F."/>
            <person name="Sood P."/>
        </authorList>
    </citation>
    <scope>NUCLEOTIDE SEQUENCE [LARGE SCALE GENOMIC DNA]</scope>
    <source>
        <strain evidence="2">WM001</strain>
    </source>
</reference>
<keyword evidence="3" id="KW-1185">Reference proteome</keyword>
<comment type="caution">
    <text evidence="2">The sequence shown here is derived from an EMBL/GenBank/DDBJ whole genome shotgun (WGS) entry which is preliminary data.</text>
</comment>
<dbReference type="Proteomes" id="UP000187209">
    <property type="component" value="Unassembled WGS sequence"/>
</dbReference>
<feature type="region of interest" description="Disordered" evidence="1">
    <location>
        <begin position="195"/>
        <end position="214"/>
    </location>
</feature>
<dbReference type="AlphaFoldDB" id="A0A1R2CCW1"/>
<evidence type="ECO:0000313" key="3">
    <source>
        <dbReference type="Proteomes" id="UP000187209"/>
    </source>
</evidence>